<feature type="non-terminal residue" evidence="1">
    <location>
        <position position="1"/>
    </location>
</feature>
<evidence type="ECO:0000313" key="1">
    <source>
        <dbReference type="EMBL" id="GAG52957.1"/>
    </source>
</evidence>
<name>X0Z3D4_9ZZZZ</name>
<sequence length="80" mass="9024">SCSNLWAPLHFYENQPAVKFLKMRCENLEFNTAVLEFALSVKEQGIKTAIVTGNMDVFTKVIVPSHRAESIGVVGKWDRI</sequence>
<gene>
    <name evidence="1" type="ORF">S01H1_77841</name>
</gene>
<reference evidence="1" key="1">
    <citation type="journal article" date="2014" name="Front. Microbiol.">
        <title>High frequency of phylogenetically diverse reductive dehalogenase-homologous genes in deep subseafloor sedimentary metagenomes.</title>
        <authorList>
            <person name="Kawai M."/>
            <person name="Futagami T."/>
            <person name="Toyoda A."/>
            <person name="Takaki Y."/>
            <person name="Nishi S."/>
            <person name="Hori S."/>
            <person name="Arai W."/>
            <person name="Tsubouchi T."/>
            <person name="Morono Y."/>
            <person name="Uchiyama I."/>
            <person name="Ito T."/>
            <person name="Fujiyama A."/>
            <person name="Inagaki F."/>
            <person name="Takami H."/>
        </authorList>
    </citation>
    <scope>NUCLEOTIDE SEQUENCE</scope>
    <source>
        <strain evidence="1">Expedition CK06-06</strain>
    </source>
</reference>
<comment type="caution">
    <text evidence="1">The sequence shown here is derived from an EMBL/GenBank/DDBJ whole genome shotgun (WGS) entry which is preliminary data.</text>
</comment>
<accession>X0Z3D4</accession>
<protein>
    <submittedName>
        <fullName evidence="1">Uncharacterized protein</fullName>
    </submittedName>
</protein>
<proteinExistence type="predicted"/>
<organism evidence="1">
    <name type="scientific">marine sediment metagenome</name>
    <dbReference type="NCBI Taxonomy" id="412755"/>
    <lineage>
        <taxon>unclassified sequences</taxon>
        <taxon>metagenomes</taxon>
        <taxon>ecological metagenomes</taxon>
    </lineage>
</organism>
<dbReference type="EMBL" id="BARS01052350">
    <property type="protein sequence ID" value="GAG52957.1"/>
    <property type="molecule type" value="Genomic_DNA"/>
</dbReference>
<dbReference type="AlphaFoldDB" id="X0Z3D4"/>